<dbReference type="Gene3D" id="3.10.450.40">
    <property type="match status" value="1"/>
</dbReference>
<comment type="caution">
    <text evidence="1">The sequence shown here is derived from an EMBL/GenBank/DDBJ whole genome shotgun (WGS) entry which is preliminary data.</text>
</comment>
<sequence length="133" mass="15010">MIPQSDEIVLNEDMEETPEPSLTYKLDLVNGRIGAVAVDGLEAVKQAVFKILATARFEHLIYSPDYGNEADVGGVRGRAVFETEIERWVKEALLQDDRIVSVTQFRFSYDGDTALVQFEVESDYGNYTDRLEV</sequence>
<dbReference type="Proteomes" id="UP000711047">
    <property type="component" value="Unassembled WGS sequence"/>
</dbReference>
<dbReference type="Pfam" id="PF10934">
    <property type="entry name" value="Sheath_initiator"/>
    <property type="match status" value="1"/>
</dbReference>
<dbReference type="RefSeq" id="WP_173130616.1">
    <property type="nucleotide sequence ID" value="NZ_JABMKX010000004.1"/>
</dbReference>
<name>A0ABX2DL49_9BACL</name>
<organism evidence="1 2">
    <name type="scientific">Paenibacillus tritici</name>
    <dbReference type="NCBI Taxonomy" id="1873425"/>
    <lineage>
        <taxon>Bacteria</taxon>
        <taxon>Bacillati</taxon>
        <taxon>Bacillota</taxon>
        <taxon>Bacilli</taxon>
        <taxon>Bacillales</taxon>
        <taxon>Paenibacillaceae</taxon>
        <taxon>Paenibacillus</taxon>
    </lineage>
</organism>
<proteinExistence type="predicted"/>
<reference evidence="1 2" key="1">
    <citation type="submission" date="2020-05" db="EMBL/GenBank/DDBJ databases">
        <title>Paenibacillus glebae, sp. nov., Paenibacillus humi sp. nov., Paenibacillus pedi sp. nov., Paenibacillus terrestris sp. nov. and Paenibacillus terricola sp. nov., isolated from a forest top soil sample.</title>
        <authorList>
            <person name="Qi S."/>
            <person name="Carlier A."/>
            <person name="Cnockaert M."/>
            <person name="Vandamme P."/>
        </authorList>
    </citation>
    <scope>NUCLEOTIDE SEQUENCE [LARGE SCALE GENOMIC DNA]</scope>
    <source>
        <strain evidence="1 2">LMG 29502</strain>
    </source>
</reference>
<evidence type="ECO:0000313" key="1">
    <source>
        <dbReference type="EMBL" id="NQX45353.1"/>
    </source>
</evidence>
<protein>
    <submittedName>
        <fullName evidence="1">DUF2634 domain-containing protein</fullName>
    </submittedName>
</protein>
<gene>
    <name evidence="1" type="ORF">HQN87_08410</name>
</gene>
<evidence type="ECO:0000313" key="2">
    <source>
        <dbReference type="Proteomes" id="UP000711047"/>
    </source>
</evidence>
<keyword evidence="2" id="KW-1185">Reference proteome</keyword>
<dbReference type="EMBL" id="JABMKX010000004">
    <property type="protein sequence ID" value="NQX45353.1"/>
    <property type="molecule type" value="Genomic_DNA"/>
</dbReference>
<dbReference type="SUPFAM" id="SSF160719">
    <property type="entry name" value="gpW/gp25-like"/>
    <property type="match status" value="1"/>
</dbReference>
<dbReference type="InterPro" id="IPR020288">
    <property type="entry name" value="Sheath_initiator"/>
</dbReference>
<accession>A0ABX2DL49</accession>